<dbReference type="InterPro" id="IPR003684">
    <property type="entry name" value="Porin_alphabac"/>
</dbReference>
<keyword evidence="7 10" id="KW-0626">Porin</keyword>
<dbReference type="Proteomes" id="UP000182800">
    <property type="component" value="Unassembled WGS sequence"/>
</dbReference>
<evidence type="ECO:0000313" key="12">
    <source>
        <dbReference type="EMBL" id="SCC79879.1"/>
    </source>
</evidence>
<keyword evidence="9 10" id="KW-0998">Cell outer membrane</keyword>
<dbReference type="GO" id="GO:0015288">
    <property type="term" value="F:porin activity"/>
    <property type="evidence" value="ECO:0007669"/>
    <property type="project" value="UniProtKB-KW"/>
</dbReference>
<evidence type="ECO:0000256" key="3">
    <source>
        <dbReference type="ARBA" id="ARBA00022452"/>
    </source>
</evidence>
<dbReference type="PATRIC" id="fig|1653334.4.peg.524"/>
<keyword evidence="4 10" id="KW-0812">Transmembrane</keyword>
<evidence type="ECO:0000256" key="6">
    <source>
        <dbReference type="ARBA" id="ARBA00023065"/>
    </source>
</evidence>
<dbReference type="GO" id="GO:0006811">
    <property type="term" value="P:monoatomic ion transport"/>
    <property type="evidence" value="ECO:0007669"/>
    <property type="project" value="UniProtKB-KW"/>
</dbReference>
<dbReference type="Pfam" id="PF02530">
    <property type="entry name" value="Porin_2"/>
    <property type="match status" value="1"/>
</dbReference>
<keyword evidence="2 10" id="KW-0813">Transport</keyword>
<dbReference type="OrthoDB" id="7801681at2"/>
<evidence type="ECO:0000256" key="10">
    <source>
        <dbReference type="RuleBase" id="RU364005"/>
    </source>
</evidence>
<accession>A0A0P7XQ94</accession>
<organism evidence="11 13">
    <name type="scientific">Saliniramus fredricksonii</name>
    <dbReference type="NCBI Taxonomy" id="1653334"/>
    <lineage>
        <taxon>Bacteria</taxon>
        <taxon>Pseudomonadati</taxon>
        <taxon>Pseudomonadota</taxon>
        <taxon>Alphaproteobacteria</taxon>
        <taxon>Hyphomicrobiales</taxon>
        <taxon>Salinarimonadaceae</taxon>
        <taxon>Saliniramus</taxon>
    </lineage>
</organism>
<dbReference type="EMBL" id="FMBM01000001">
    <property type="protein sequence ID" value="SCC79879.1"/>
    <property type="molecule type" value="Genomic_DNA"/>
</dbReference>
<evidence type="ECO:0000256" key="5">
    <source>
        <dbReference type="ARBA" id="ARBA00022729"/>
    </source>
</evidence>
<evidence type="ECO:0000313" key="14">
    <source>
        <dbReference type="Proteomes" id="UP000182800"/>
    </source>
</evidence>
<dbReference type="GO" id="GO:0046930">
    <property type="term" value="C:pore complex"/>
    <property type="evidence" value="ECO:0007669"/>
    <property type="project" value="UniProtKB-KW"/>
</dbReference>
<evidence type="ECO:0000256" key="9">
    <source>
        <dbReference type="ARBA" id="ARBA00023237"/>
    </source>
</evidence>
<dbReference type="RefSeq" id="WP_074443988.1">
    <property type="nucleotide sequence ID" value="NZ_FMBM01000001.1"/>
</dbReference>
<feature type="signal peptide" evidence="10">
    <location>
        <begin position="1"/>
        <end position="23"/>
    </location>
</feature>
<keyword evidence="5 10" id="KW-0732">Signal</keyword>
<evidence type="ECO:0000256" key="8">
    <source>
        <dbReference type="ARBA" id="ARBA00023136"/>
    </source>
</evidence>
<dbReference type="Proteomes" id="UP000050497">
    <property type="component" value="Unassembled WGS sequence"/>
</dbReference>
<comment type="caution">
    <text evidence="11">The sequence shown here is derived from an EMBL/GenBank/DDBJ whole genome shotgun (WGS) entry which is preliminary data.</text>
</comment>
<sequence>MKLVKSLLLGSAAGIVAVGSAVAADLPVRKAAPVDYVQVCSAFGTGYFYIPGTDTCLRVGGFVRYESRWTDAGWSVDGNTYDNTVPADADTLSTRINRDGGRDTSQFNQFARGSIQLDARTATEFGTLRSYAEIFVDTGSTSLDSGFIEFAGLTLGKRGTYFRGFGSPIIAGGQWMAINSGPLAAYTADLGPVSLTISAESDRDIFEDHDGVTIDGDVVGYGFDNASSGMPDFVAAMRYSDGGFTAHLAGALTEIRSGFAPAGAVAAGGGSIPGTTYGYALTAGVSFEALPTTTFTLQGAYSVGAHSYLGLGQADRRFELPVSDAYLTDTGSVKKTEGWVLNASVNHAWTPQIAQILYGSYGEYKAPAALRNGLIDPADIGGGLNGAAAQYNNMPNSFSTWSLGTRVDWTPVAGLTVSGDVNYVETAAKNRVFTNVVGDTVASTKKDDRWTATLRVQRSF</sequence>
<comment type="domain">
    <text evidence="10">Consists of 16-stranded beta-barrel sheets, with large surface-exposed loops, that form a transmembrane pore at the center of each barrel. The pore is partially ocluded by a peptide loop that folds into the pore lumen.</text>
</comment>
<evidence type="ECO:0000313" key="11">
    <source>
        <dbReference type="EMBL" id="KPQ09724.1"/>
    </source>
</evidence>
<keyword evidence="6 10" id="KW-0406">Ion transport</keyword>
<gene>
    <name evidence="12" type="ORF">GA0071312_1218</name>
    <name evidence="11" type="ORF">HLUCCO17_13860</name>
</gene>
<feature type="chain" id="PRO_5009361094" description="Porin" evidence="10">
    <location>
        <begin position="24"/>
        <end position="460"/>
    </location>
</feature>
<evidence type="ECO:0000256" key="7">
    <source>
        <dbReference type="ARBA" id="ARBA00023114"/>
    </source>
</evidence>
<evidence type="ECO:0000256" key="1">
    <source>
        <dbReference type="ARBA" id="ARBA00009521"/>
    </source>
</evidence>
<evidence type="ECO:0000313" key="13">
    <source>
        <dbReference type="Proteomes" id="UP000050497"/>
    </source>
</evidence>
<evidence type="ECO:0000256" key="2">
    <source>
        <dbReference type="ARBA" id="ARBA00022448"/>
    </source>
</evidence>
<comment type="function">
    <text evidence="10">Forms passive diffusion pores that allow small molecular weight hydrophilic materials across the outer membrane.</text>
</comment>
<comment type="similarity">
    <text evidence="1 10">Belongs to the alphaproteobacteria porin family.</text>
</comment>
<keyword evidence="3 10" id="KW-1134">Transmembrane beta strand</keyword>
<name>A0A0P7XQ94_9HYPH</name>
<protein>
    <recommendedName>
        <fullName evidence="10">Porin</fullName>
    </recommendedName>
</protein>
<dbReference type="GO" id="GO:0009279">
    <property type="term" value="C:cell outer membrane"/>
    <property type="evidence" value="ECO:0007669"/>
    <property type="project" value="UniProtKB-SubCell"/>
</dbReference>
<keyword evidence="14" id="KW-1185">Reference proteome</keyword>
<dbReference type="AlphaFoldDB" id="A0A0P7XQ94"/>
<reference evidence="11 13" key="1">
    <citation type="submission" date="2015-09" db="EMBL/GenBank/DDBJ databases">
        <title>Identification and resolution of microdiversity through metagenomic sequencing of parallel consortia.</title>
        <authorList>
            <person name="Nelson W.C."/>
            <person name="Romine M.F."/>
            <person name="Lindemann S.R."/>
        </authorList>
    </citation>
    <scope>NUCLEOTIDE SEQUENCE [LARGE SCALE GENOMIC DNA]</scope>
    <source>
        <strain evidence="11">HL-109</strain>
    </source>
</reference>
<comment type="subcellular location">
    <subcellularLocation>
        <location evidence="10">Cell outer membrane</location>
        <topology evidence="10">Multi-pass membrane protein</topology>
    </subcellularLocation>
</comment>
<evidence type="ECO:0000256" key="4">
    <source>
        <dbReference type="ARBA" id="ARBA00022692"/>
    </source>
</evidence>
<reference evidence="12 14" key="2">
    <citation type="submission" date="2016-08" db="EMBL/GenBank/DDBJ databases">
        <authorList>
            <person name="Varghese N."/>
            <person name="Submissions Spin"/>
        </authorList>
    </citation>
    <scope>NUCLEOTIDE SEQUENCE [LARGE SCALE GENOMIC DNA]</scope>
    <source>
        <strain evidence="12 14">HL-109</strain>
    </source>
</reference>
<proteinExistence type="inferred from homology"/>
<keyword evidence="8 10" id="KW-0472">Membrane</keyword>
<dbReference type="EMBL" id="LJSX01000023">
    <property type="protein sequence ID" value="KPQ09724.1"/>
    <property type="molecule type" value="Genomic_DNA"/>
</dbReference>
<dbReference type="STRING" id="1653334.GA0071312_1218"/>